<dbReference type="Proteomes" id="UP000289340">
    <property type="component" value="Chromosome 3"/>
</dbReference>
<evidence type="ECO:0000313" key="1">
    <source>
        <dbReference type="EMBL" id="RZC20517.1"/>
    </source>
</evidence>
<reference evidence="1 2" key="1">
    <citation type="submission" date="2018-09" db="EMBL/GenBank/DDBJ databases">
        <title>A high-quality reference genome of wild soybean provides a powerful tool to mine soybean genomes.</title>
        <authorList>
            <person name="Xie M."/>
            <person name="Chung C.Y.L."/>
            <person name="Li M.-W."/>
            <person name="Wong F.-L."/>
            <person name="Chan T.-F."/>
            <person name="Lam H.-M."/>
        </authorList>
    </citation>
    <scope>NUCLEOTIDE SEQUENCE [LARGE SCALE GENOMIC DNA]</scope>
    <source>
        <strain evidence="2">cv. W05</strain>
        <tissue evidence="1">Hypocotyl of etiolated seedlings</tissue>
    </source>
</reference>
<keyword evidence="2" id="KW-1185">Reference proteome</keyword>
<dbReference type="AlphaFoldDB" id="A0A445LBQ5"/>
<name>A0A445LBQ5_GLYSO</name>
<protein>
    <submittedName>
        <fullName evidence="1">Uncharacterized protein</fullName>
    </submittedName>
</protein>
<dbReference type="EMBL" id="QZWG01000003">
    <property type="protein sequence ID" value="RZC20517.1"/>
    <property type="molecule type" value="Genomic_DNA"/>
</dbReference>
<accession>A0A445LBQ5</accession>
<gene>
    <name evidence="1" type="ORF">D0Y65_007079</name>
</gene>
<organism evidence="1 2">
    <name type="scientific">Glycine soja</name>
    <name type="common">Wild soybean</name>
    <dbReference type="NCBI Taxonomy" id="3848"/>
    <lineage>
        <taxon>Eukaryota</taxon>
        <taxon>Viridiplantae</taxon>
        <taxon>Streptophyta</taxon>
        <taxon>Embryophyta</taxon>
        <taxon>Tracheophyta</taxon>
        <taxon>Spermatophyta</taxon>
        <taxon>Magnoliopsida</taxon>
        <taxon>eudicotyledons</taxon>
        <taxon>Gunneridae</taxon>
        <taxon>Pentapetalae</taxon>
        <taxon>rosids</taxon>
        <taxon>fabids</taxon>
        <taxon>Fabales</taxon>
        <taxon>Fabaceae</taxon>
        <taxon>Papilionoideae</taxon>
        <taxon>50 kb inversion clade</taxon>
        <taxon>NPAAA clade</taxon>
        <taxon>indigoferoid/millettioid clade</taxon>
        <taxon>Phaseoleae</taxon>
        <taxon>Glycine</taxon>
        <taxon>Glycine subgen. Soja</taxon>
    </lineage>
</organism>
<comment type="caution">
    <text evidence="1">The sequence shown here is derived from an EMBL/GenBank/DDBJ whole genome shotgun (WGS) entry which is preliminary data.</text>
</comment>
<proteinExistence type="predicted"/>
<sequence>MSYLSPHNELNWVKPSVLSTFIASSDSHCFHVNCGGKNVKVMENDENIHYVGDGDMLGSGAAKYFIHSILLG</sequence>
<evidence type="ECO:0000313" key="2">
    <source>
        <dbReference type="Proteomes" id="UP000289340"/>
    </source>
</evidence>